<dbReference type="PANTHER" id="PTHR21621:SF0">
    <property type="entry name" value="BETA-CITRYLGLUTAMATE SYNTHASE B-RELATED"/>
    <property type="match status" value="1"/>
</dbReference>
<dbReference type="InterPro" id="IPR011810">
    <property type="entry name" value="Cya_phycin_syn"/>
</dbReference>
<dbReference type="PANTHER" id="PTHR21621">
    <property type="entry name" value="RIBOSOMAL PROTEIN S6 MODIFICATION PROTEIN"/>
    <property type="match status" value="1"/>
</dbReference>
<dbReference type="NCBIfam" id="TIGR02068">
    <property type="entry name" value="cya_phycin_syn"/>
    <property type="match status" value="1"/>
</dbReference>
<dbReference type="EC" id="6.3.2.30" evidence="3"/>
<evidence type="ECO:0000256" key="1">
    <source>
        <dbReference type="PROSITE-ProRule" id="PRU00409"/>
    </source>
</evidence>
<dbReference type="SUPFAM" id="SSF56059">
    <property type="entry name" value="Glutathione synthetase ATP-binding domain-like"/>
    <property type="match status" value="1"/>
</dbReference>
<sequence length="794" mass="83525">MRVADSRRSSAGTVRPPLAAWLASPGAGAVARPLRGHNRVLLADRAGAPILAPMSKKDDIRLLRVNYLRGPNVWTYRSVLEVWLDLGELEDWPSNRLPGFNERLVALLPALIEHHCGVGERGGFLQRLTEGTWAGHVLEHVVIELLNLAGMPTGFGQTRSTSTRGVYRMVFRARDEQVAREALGLGHRLLMAAINDEAFDVPAAVARLRDVIDDCYLGPSTACIVGAATDRRIPHIRLNEGNLVQLGYGAAQRRIWTAESDRTGAIAEGIARDKDLTKSLLKAVGVPVPEGTVVDSAEAAWEAAEDIGLPVVVKPSDGNHGRGVTLDLSERADIEAAFHVAQAHGSEVIVERYLRGQEHRLLVVGGQVVAAARGDVAWVTGDGRASVAALVDAQINTDPRRGVTEDFPLGRIHLSGPSADEVVLLDLQRQGLAPDSVPAAGRRVLVQRNGNVAVDCTDEVHPEVAHAVTLAARVVGLDIAGIDVVATDIGRPLAEQGGGIVEVNAGPGLLMHLKPAQGSPRPVGQAIVDHLFAEDESGRIPIVGVAGSRHGARIARLVAWLVHLSGRHVGLACRDGLFLDRRCIDAGDGARYDAAHRLLMNRNVQAAVIQTDACAILDDGLAYDRCQVAVVTDMALDPAQRQALARHDVAGAEQLPRVLRTQVDVVLGDGVAVLNAGDAAVAELAPLCDGDVIFYATEPEAAASAVLAAHRAAGGRAVLLRGGRVVLATGSQEQPLAELGARRRGAAALPPEVLAASAAAAWALGISPDLIAAGIGTFDDEAAPASRPAAARAG</sequence>
<accession>A0A0K8NZL2</accession>
<evidence type="ECO:0000313" key="4">
    <source>
        <dbReference type="Proteomes" id="UP000037660"/>
    </source>
</evidence>
<keyword evidence="3" id="KW-0436">Ligase</keyword>
<dbReference type="Gene3D" id="3.30.470.20">
    <property type="entry name" value="ATP-grasp fold, B domain"/>
    <property type="match status" value="1"/>
</dbReference>
<dbReference type="Proteomes" id="UP000037660">
    <property type="component" value="Unassembled WGS sequence"/>
</dbReference>
<dbReference type="Pfam" id="PF02786">
    <property type="entry name" value="CPSase_L_D2"/>
    <property type="match status" value="1"/>
</dbReference>
<dbReference type="GO" id="GO:0009432">
    <property type="term" value="P:SOS response"/>
    <property type="evidence" value="ECO:0007669"/>
    <property type="project" value="TreeGrafter"/>
</dbReference>
<proteinExistence type="predicted"/>
<dbReference type="Gene3D" id="3.30.1490.20">
    <property type="entry name" value="ATP-grasp fold, A domain"/>
    <property type="match status" value="1"/>
</dbReference>
<dbReference type="InterPro" id="IPR044019">
    <property type="entry name" value="Cyanophycin_syn_N"/>
</dbReference>
<dbReference type="GO" id="GO:0018169">
    <property type="term" value="F:ribosomal S6-glutamic acid ligase activity"/>
    <property type="evidence" value="ECO:0007669"/>
    <property type="project" value="TreeGrafter"/>
</dbReference>
<keyword evidence="1" id="KW-0547">Nucleotide-binding</keyword>
<reference evidence="3 4" key="2">
    <citation type="journal article" date="2016" name="Science">
        <title>A bacterium that degrades and assimilates poly(ethylene terephthalate).</title>
        <authorList>
            <person name="Yoshida S."/>
            <person name="Hiraga K."/>
            <person name="Takehana T."/>
            <person name="Taniguchi I."/>
            <person name="Yamaji H."/>
            <person name="Maeda Y."/>
            <person name="Toyohara K."/>
            <person name="Miyamoto K."/>
            <person name="Kimura Y."/>
            <person name="Oda K."/>
        </authorList>
    </citation>
    <scope>NUCLEOTIDE SEQUENCE [LARGE SCALE GENOMIC DNA]</scope>
    <source>
        <strain evidence="4">NBRC 110686 / TISTR 2288 / 201-F6</strain>
    </source>
</reference>
<dbReference type="EC" id="6.3.2.29" evidence="3"/>
<keyword evidence="1" id="KW-0067">ATP-binding</keyword>
<dbReference type="InterPro" id="IPR005479">
    <property type="entry name" value="CPAse_ATP-bd"/>
</dbReference>
<dbReference type="InterPro" id="IPR011761">
    <property type="entry name" value="ATP-grasp"/>
</dbReference>
<dbReference type="GO" id="GO:0046872">
    <property type="term" value="F:metal ion binding"/>
    <property type="evidence" value="ECO:0007669"/>
    <property type="project" value="InterPro"/>
</dbReference>
<dbReference type="GO" id="GO:0071160">
    <property type="term" value="F:cyanophycin synthetase activity (L-aspartate-adding)"/>
    <property type="evidence" value="ECO:0007669"/>
    <property type="project" value="UniProtKB-EC"/>
</dbReference>
<evidence type="ECO:0000313" key="3">
    <source>
        <dbReference type="EMBL" id="GAP35842.1"/>
    </source>
</evidence>
<dbReference type="InterPro" id="IPR013815">
    <property type="entry name" value="ATP_grasp_subdomain_1"/>
</dbReference>
<dbReference type="GO" id="GO:0071161">
    <property type="term" value="F:cyanophycin synthetase activity (L-arginine-adding)"/>
    <property type="evidence" value="ECO:0007669"/>
    <property type="project" value="UniProtKB-EC"/>
</dbReference>
<dbReference type="NCBIfam" id="NF010623">
    <property type="entry name" value="PRK14016.1"/>
    <property type="match status" value="1"/>
</dbReference>
<organism evidence="3 4">
    <name type="scientific">Piscinibacter sakaiensis</name>
    <name type="common">Ideonella sakaiensis</name>
    <dbReference type="NCBI Taxonomy" id="1547922"/>
    <lineage>
        <taxon>Bacteria</taxon>
        <taxon>Pseudomonadati</taxon>
        <taxon>Pseudomonadota</taxon>
        <taxon>Betaproteobacteria</taxon>
        <taxon>Burkholderiales</taxon>
        <taxon>Sphaerotilaceae</taxon>
        <taxon>Piscinibacter</taxon>
    </lineage>
</organism>
<dbReference type="GO" id="GO:0005737">
    <property type="term" value="C:cytoplasm"/>
    <property type="evidence" value="ECO:0007669"/>
    <property type="project" value="TreeGrafter"/>
</dbReference>
<dbReference type="Gene3D" id="3.40.1190.10">
    <property type="entry name" value="Mur-like, catalytic domain"/>
    <property type="match status" value="1"/>
</dbReference>
<feature type="domain" description="ATP-grasp" evidence="2">
    <location>
        <begin position="278"/>
        <end position="532"/>
    </location>
</feature>
<dbReference type="SMART" id="SM01209">
    <property type="entry name" value="GARS_A"/>
    <property type="match status" value="1"/>
</dbReference>
<comment type="caution">
    <text evidence="3">The sequence shown here is derived from an EMBL/GenBank/DDBJ whole genome shotgun (WGS) entry which is preliminary data.</text>
</comment>
<reference evidence="4" key="1">
    <citation type="submission" date="2015-07" db="EMBL/GenBank/DDBJ databases">
        <title>Discovery of a poly(ethylene terephthalate assimilation.</title>
        <authorList>
            <person name="Yoshida S."/>
            <person name="Hiraga K."/>
            <person name="Takehana T."/>
            <person name="Taniguchi I."/>
            <person name="Yamaji H."/>
            <person name="Maeda Y."/>
            <person name="Toyohara K."/>
            <person name="Miyamoto K."/>
            <person name="Kimura Y."/>
            <person name="Oda K."/>
        </authorList>
    </citation>
    <scope>NUCLEOTIDE SEQUENCE [LARGE SCALE GENOMIC DNA]</scope>
    <source>
        <strain evidence="4">NBRC 110686 / TISTR 2288 / 201-F6</strain>
    </source>
</reference>
<protein>
    <submittedName>
        <fullName evidence="3">Cyanophycin synthase</fullName>
        <ecNumber evidence="3">6.3.2.29</ecNumber>
        <ecNumber evidence="3">6.3.2.30</ecNumber>
    </submittedName>
</protein>
<dbReference type="InterPro" id="IPR036565">
    <property type="entry name" value="Mur-like_cat_sf"/>
</dbReference>
<dbReference type="SUPFAM" id="SSF53623">
    <property type="entry name" value="MurD-like peptide ligases, catalytic domain"/>
    <property type="match status" value="1"/>
</dbReference>
<dbReference type="AlphaFoldDB" id="A0A0K8NZL2"/>
<evidence type="ECO:0000259" key="2">
    <source>
        <dbReference type="PROSITE" id="PS50975"/>
    </source>
</evidence>
<dbReference type="GO" id="GO:0005524">
    <property type="term" value="F:ATP binding"/>
    <property type="evidence" value="ECO:0007669"/>
    <property type="project" value="UniProtKB-UniRule"/>
</dbReference>
<name>A0A0K8NZL2_PISS1</name>
<dbReference type="STRING" id="1547922.ISF6_1615"/>
<keyword evidence="4" id="KW-1185">Reference proteome</keyword>
<dbReference type="EMBL" id="BBYR01000029">
    <property type="protein sequence ID" value="GAP35842.1"/>
    <property type="molecule type" value="Genomic_DNA"/>
</dbReference>
<dbReference type="Pfam" id="PF18921">
    <property type="entry name" value="Cyanophycin_syn"/>
    <property type="match status" value="1"/>
</dbReference>
<gene>
    <name evidence="3" type="ORF">ISF6_1615</name>
</gene>
<dbReference type="PROSITE" id="PS50975">
    <property type="entry name" value="ATP_GRASP"/>
    <property type="match status" value="1"/>
</dbReference>